<keyword evidence="2" id="KW-0560">Oxidoreductase</keyword>
<dbReference type="GO" id="GO:0004497">
    <property type="term" value="F:monooxygenase activity"/>
    <property type="evidence" value="ECO:0007669"/>
    <property type="project" value="InterPro"/>
</dbReference>
<reference evidence="2 3" key="1">
    <citation type="submission" date="2015-11" db="EMBL/GenBank/DDBJ databases">
        <title>Genomic analysis of 38 Legionella species identifies large and diverse effector repertoires.</title>
        <authorList>
            <person name="Burstein D."/>
            <person name="Amaro F."/>
            <person name="Zusman T."/>
            <person name="Lifshitz Z."/>
            <person name="Cohen O."/>
            <person name="Gilbert J.A."/>
            <person name="Pupko T."/>
            <person name="Shuman H.A."/>
            <person name="Segal G."/>
        </authorList>
    </citation>
    <scope>NUCLEOTIDE SEQUENCE [LARGE SCALE GENOMIC DNA]</scope>
    <source>
        <strain evidence="2 3">ATCC 51914</strain>
    </source>
</reference>
<name>A0A0W1ABT8_9GAMM</name>
<evidence type="ECO:0000256" key="1">
    <source>
        <dbReference type="ARBA" id="ARBA00010617"/>
    </source>
</evidence>
<dbReference type="GO" id="GO:0005506">
    <property type="term" value="F:iron ion binding"/>
    <property type="evidence" value="ECO:0007669"/>
    <property type="project" value="InterPro"/>
</dbReference>
<dbReference type="InterPro" id="IPR036396">
    <property type="entry name" value="Cyt_P450_sf"/>
</dbReference>
<dbReference type="GO" id="GO:0016705">
    <property type="term" value="F:oxidoreductase activity, acting on paired donors, with incorporation or reduction of molecular oxygen"/>
    <property type="evidence" value="ECO:0007669"/>
    <property type="project" value="InterPro"/>
</dbReference>
<accession>A0A0W1ABT8</accession>
<dbReference type="RefSeq" id="WP_058480273.1">
    <property type="nucleotide sequence ID" value="NZ_CAAAIQ010000015.1"/>
</dbReference>
<organism evidence="2 3">
    <name type="scientific">Legionella waltersii</name>
    <dbReference type="NCBI Taxonomy" id="66969"/>
    <lineage>
        <taxon>Bacteria</taxon>
        <taxon>Pseudomonadati</taxon>
        <taxon>Pseudomonadota</taxon>
        <taxon>Gammaproteobacteria</taxon>
        <taxon>Legionellales</taxon>
        <taxon>Legionellaceae</taxon>
        <taxon>Legionella</taxon>
    </lineage>
</organism>
<dbReference type="GO" id="GO:0020037">
    <property type="term" value="F:heme binding"/>
    <property type="evidence" value="ECO:0007669"/>
    <property type="project" value="InterPro"/>
</dbReference>
<comment type="similarity">
    <text evidence="1">Belongs to the cytochrome P450 family.</text>
</comment>
<dbReference type="PANTHER" id="PTHR46696">
    <property type="entry name" value="P450, PUTATIVE (EUROFUNG)-RELATED"/>
    <property type="match status" value="1"/>
</dbReference>
<keyword evidence="3" id="KW-1185">Reference proteome</keyword>
<evidence type="ECO:0000313" key="2">
    <source>
        <dbReference type="EMBL" id="KTD78806.1"/>
    </source>
</evidence>
<dbReference type="SUPFAM" id="SSF48264">
    <property type="entry name" value="Cytochrome P450"/>
    <property type="match status" value="1"/>
</dbReference>
<dbReference type="Gene3D" id="1.10.630.10">
    <property type="entry name" value="Cytochrome P450"/>
    <property type="match status" value="1"/>
</dbReference>
<sequence length="96" mass="10847">MSGPINNMTPFFGGSTTYYDEDGIKVNHSAKQLYQYFANLIAERRSKPGTDFLSTLLLHQNHFNLSDDEIISQAIMMLVAGQVTTTDQMCNNLYTF</sequence>
<dbReference type="PANTHER" id="PTHR46696:SF6">
    <property type="entry name" value="P450, PUTATIVE (EUROFUNG)-RELATED"/>
    <property type="match status" value="1"/>
</dbReference>
<dbReference type="PATRIC" id="fig|66969.6.peg.1720"/>
<gene>
    <name evidence="2" type="ORF">Lwal_1576</name>
</gene>
<dbReference type="STRING" id="66969.Lwal_1576"/>
<dbReference type="EMBL" id="LNZB01000038">
    <property type="protein sequence ID" value="KTD78806.1"/>
    <property type="molecule type" value="Genomic_DNA"/>
</dbReference>
<dbReference type="EC" id="1.14.99.-" evidence="2"/>
<evidence type="ECO:0000313" key="3">
    <source>
        <dbReference type="Proteomes" id="UP000054729"/>
    </source>
</evidence>
<proteinExistence type="inferred from homology"/>
<dbReference type="AlphaFoldDB" id="A0A0W1ABT8"/>
<dbReference type="Proteomes" id="UP000054729">
    <property type="component" value="Unassembled WGS sequence"/>
</dbReference>
<comment type="caution">
    <text evidence="2">The sequence shown here is derived from an EMBL/GenBank/DDBJ whole genome shotgun (WGS) entry which is preliminary data.</text>
</comment>
<protein>
    <submittedName>
        <fullName evidence="2">Cytochrome P450(MEG)</fullName>
        <ecNumber evidence="2">1.14.99.-</ecNumber>
    </submittedName>
</protein>